<accession>K0SAX7</accession>
<dbReference type="EMBL" id="AGNL01018373">
    <property type="protein sequence ID" value="EJK63228.1"/>
    <property type="molecule type" value="Genomic_DNA"/>
</dbReference>
<name>K0SAX7_THAOC</name>
<gene>
    <name evidence="1" type="ORF">THAOC_16134</name>
</gene>
<evidence type="ECO:0000313" key="1">
    <source>
        <dbReference type="EMBL" id="EJK63228.1"/>
    </source>
</evidence>
<evidence type="ECO:0000313" key="2">
    <source>
        <dbReference type="Proteomes" id="UP000266841"/>
    </source>
</evidence>
<reference evidence="1 2" key="1">
    <citation type="journal article" date="2012" name="Genome Biol.">
        <title>Genome and low-iron response of an oceanic diatom adapted to chronic iron limitation.</title>
        <authorList>
            <person name="Lommer M."/>
            <person name="Specht M."/>
            <person name="Roy A.S."/>
            <person name="Kraemer L."/>
            <person name="Andreson R."/>
            <person name="Gutowska M.A."/>
            <person name="Wolf J."/>
            <person name="Bergner S.V."/>
            <person name="Schilhabel M.B."/>
            <person name="Klostermeier U.C."/>
            <person name="Beiko R.G."/>
            <person name="Rosenstiel P."/>
            <person name="Hippler M."/>
            <person name="Laroche J."/>
        </authorList>
    </citation>
    <scope>NUCLEOTIDE SEQUENCE [LARGE SCALE GENOMIC DNA]</scope>
    <source>
        <strain evidence="1 2">CCMP1005</strain>
    </source>
</reference>
<sequence length="130" mass="14431">MIVQPPAAKDKSTLIECTKEPVNHGLTRARCSISTPSSSRALLSKEPVNHGLTRARSSTISSELRSRRTSFFFSLLLTVLQIKPRNETDVAGLKLARRDCASSRRIRGHDFARHRTCPCPRVIFVDEAGS</sequence>
<organism evidence="1 2">
    <name type="scientific">Thalassiosira oceanica</name>
    <name type="common">Marine diatom</name>
    <dbReference type="NCBI Taxonomy" id="159749"/>
    <lineage>
        <taxon>Eukaryota</taxon>
        <taxon>Sar</taxon>
        <taxon>Stramenopiles</taxon>
        <taxon>Ochrophyta</taxon>
        <taxon>Bacillariophyta</taxon>
        <taxon>Coscinodiscophyceae</taxon>
        <taxon>Thalassiosirophycidae</taxon>
        <taxon>Thalassiosirales</taxon>
        <taxon>Thalassiosiraceae</taxon>
        <taxon>Thalassiosira</taxon>
    </lineage>
</organism>
<protein>
    <submittedName>
        <fullName evidence="1">Uncharacterized protein</fullName>
    </submittedName>
</protein>
<dbReference type="Proteomes" id="UP000266841">
    <property type="component" value="Unassembled WGS sequence"/>
</dbReference>
<dbReference type="AlphaFoldDB" id="K0SAX7"/>
<proteinExistence type="predicted"/>
<comment type="caution">
    <text evidence="1">The sequence shown here is derived from an EMBL/GenBank/DDBJ whole genome shotgun (WGS) entry which is preliminary data.</text>
</comment>
<keyword evidence="2" id="KW-1185">Reference proteome</keyword>